<dbReference type="GO" id="GO:0009432">
    <property type="term" value="P:SOS response"/>
    <property type="evidence" value="ECO:0007669"/>
    <property type="project" value="UniProtKB-UniRule"/>
</dbReference>
<keyword evidence="3 6" id="KW-0547">Nucleotide-binding</keyword>
<dbReference type="OrthoDB" id="9803889at2"/>
<accession>A0A395LKD9</accession>
<reference evidence="9 10" key="1">
    <citation type="submission" date="2018-07" db="EMBL/GenBank/DDBJ databases">
        <title>Erythrobacter nanhaiensis sp. nov., a novel member of the genus Erythrobacter isolated from the South China Sea.</title>
        <authorList>
            <person name="Chen X."/>
            <person name="Liu J."/>
        </authorList>
    </citation>
    <scope>NUCLEOTIDE SEQUENCE [LARGE SCALE GENOMIC DNA]</scope>
    <source>
        <strain evidence="9 10">S-5</strain>
    </source>
</reference>
<dbReference type="PANTHER" id="PTHR32182:SF0">
    <property type="entry name" value="DNA REPLICATION AND REPAIR PROTEIN RECF"/>
    <property type="match status" value="1"/>
</dbReference>
<dbReference type="PROSITE" id="PS00617">
    <property type="entry name" value="RECF_1"/>
    <property type="match status" value="1"/>
</dbReference>
<comment type="function">
    <text evidence="6 7">The RecF protein is involved in DNA metabolism; it is required for DNA replication and normal SOS inducibility. RecF binds preferentially to single-stranded, linear DNA. It also seems to bind ATP.</text>
</comment>
<evidence type="ECO:0000256" key="5">
    <source>
        <dbReference type="ARBA" id="ARBA00023125"/>
    </source>
</evidence>
<dbReference type="Gene3D" id="3.40.50.300">
    <property type="entry name" value="P-loop containing nucleotide triphosphate hydrolases"/>
    <property type="match status" value="1"/>
</dbReference>
<keyword evidence="5 6" id="KW-0238">DNA-binding</keyword>
<keyword evidence="6 7" id="KW-0234">DNA repair</keyword>
<keyword evidence="1 6" id="KW-0963">Cytoplasm</keyword>
<dbReference type="InterPro" id="IPR042174">
    <property type="entry name" value="RecF_2"/>
</dbReference>
<evidence type="ECO:0000256" key="3">
    <source>
        <dbReference type="ARBA" id="ARBA00022741"/>
    </source>
</evidence>
<name>A0A395LKD9_9SPHN</name>
<dbReference type="GO" id="GO:0005737">
    <property type="term" value="C:cytoplasm"/>
    <property type="evidence" value="ECO:0007669"/>
    <property type="project" value="UniProtKB-SubCell"/>
</dbReference>
<keyword evidence="10" id="KW-1185">Reference proteome</keyword>
<dbReference type="PANTHER" id="PTHR32182">
    <property type="entry name" value="DNA REPLICATION AND REPAIR PROTEIN RECF"/>
    <property type="match status" value="1"/>
</dbReference>
<keyword evidence="2 6" id="KW-0235">DNA replication</keyword>
<comment type="subcellular location">
    <subcellularLocation>
        <location evidence="6 7">Cytoplasm</location>
    </subcellularLocation>
</comment>
<keyword evidence="6 7" id="KW-0227">DNA damage</keyword>
<dbReference type="EMBL" id="QRBB01000001">
    <property type="protein sequence ID" value="RDS77149.1"/>
    <property type="molecule type" value="Genomic_DNA"/>
</dbReference>
<evidence type="ECO:0000256" key="7">
    <source>
        <dbReference type="RuleBase" id="RU000578"/>
    </source>
</evidence>
<evidence type="ECO:0000256" key="1">
    <source>
        <dbReference type="ARBA" id="ARBA00022490"/>
    </source>
</evidence>
<dbReference type="RefSeq" id="WP_115491370.1">
    <property type="nucleotide sequence ID" value="NZ_JACHWW010000001.1"/>
</dbReference>
<dbReference type="AlphaFoldDB" id="A0A395LKD9"/>
<dbReference type="GO" id="GO:0006260">
    <property type="term" value="P:DNA replication"/>
    <property type="evidence" value="ECO:0007669"/>
    <property type="project" value="UniProtKB-UniRule"/>
</dbReference>
<organism evidence="9 10">
    <name type="scientific">Alteriqipengyuania lutimaris</name>
    <dbReference type="NCBI Taxonomy" id="1538146"/>
    <lineage>
        <taxon>Bacteria</taxon>
        <taxon>Pseudomonadati</taxon>
        <taxon>Pseudomonadota</taxon>
        <taxon>Alphaproteobacteria</taxon>
        <taxon>Sphingomonadales</taxon>
        <taxon>Erythrobacteraceae</taxon>
        <taxon>Alteriqipengyuania</taxon>
    </lineage>
</organism>
<dbReference type="Gene3D" id="1.20.1050.90">
    <property type="entry name" value="RecF/RecN/SMC, N-terminal domain"/>
    <property type="match status" value="1"/>
</dbReference>
<comment type="caution">
    <text evidence="9">The sequence shown here is derived from an EMBL/GenBank/DDBJ whole genome shotgun (WGS) entry which is preliminary data.</text>
</comment>
<dbReference type="Pfam" id="PF13304">
    <property type="entry name" value="AAA_21"/>
    <property type="match status" value="1"/>
</dbReference>
<dbReference type="GO" id="GO:0000731">
    <property type="term" value="P:DNA synthesis involved in DNA repair"/>
    <property type="evidence" value="ECO:0007669"/>
    <property type="project" value="TreeGrafter"/>
</dbReference>
<dbReference type="InterPro" id="IPR027417">
    <property type="entry name" value="P-loop_NTPase"/>
</dbReference>
<dbReference type="GO" id="GO:0003697">
    <property type="term" value="F:single-stranded DNA binding"/>
    <property type="evidence" value="ECO:0007669"/>
    <property type="project" value="UniProtKB-UniRule"/>
</dbReference>
<evidence type="ECO:0000259" key="8">
    <source>
        <dbReference type="Pfam" id="PF13304"/>
    </source>
</evidence>
<dbReference type="GO" id="GO:0005524">
    <property type="term" value="F:ATP binding"/>
    <property type="evidence" value="ECO:0007669"/>
    <property type="project" value="UniProtKB-UniRule"/>
</dbReference>
<dbReference type="InterPro" id="IPR001238">
    <property type="entry name" value="DNA-binding_RecF"/>
</dbReference>
<dbReference type="GO" id="GO:0006302">
    <property type="term" value="P:double-strand break repair"/>
    <property type="evidence" value="ECO:0007669"/>
    <property type="project" value="TreeGrafter"/>
</dbReference>
<evidence type="ECO:0000313" key="10">
    <source>
        <dbReference type="Proteomes" id="UP000254101"/>
    </source>
</evidence>
<gene>
    <name evidence="6" type="primary">recF</name>
    <name evidence="9" type="ORF">DL238_05660</name>
</gene>
<dbReference type="PROSITE" id="PS00618">
    <property type="entry name" value="RECF_2"/>
    <property type="match status" value="1"/>
</dbReference>
<keyword evidence="4 6" id="KW-0067">ATP-binding</keyword>
<evidence type="ECO:0000313" key="9">
    <source>
        <dbReference type="EMBL" id="RDS77149.1"/>
    </source>
</evidence>
<evidence type="ECO:0000256" key="4">
    <source>
        <dbReference type="ARBA" id="ARBA00022840"/>
    </source>
</evidence>
<protein>
    <recommendedName>
        <fullName evidence="6 7">DNA replication and repair protein RecF</fullName>
    </recommendedName>
</protein>
<proteinExistence type="inferred from homology"/>
<dbReference type="InterPro" id="IPR018078">
    <property type="entry name" value="DNA-binding_RecF_CS"/>
</dbReference>
<keyword evidence="6 7" id="KW-0742">SOS response</keyword>
<dbReference type="InterPro" id="IPR003959">
    <property type="entry name" value="ATPase_AAA_core"/>
</dbReference>
<feature type="binding site" evidence="6">
    <location>
        <begin position="30"/>
        <end position="37"/>
    </location>
    <ligand>
        <name>ATP</name>
        <dbReference type="ChEBI" id="CHEBI:30616"/>
    </ligand>
</feature>
<dbReference type="NCBIfam" id="TIGR00611">
    <property type="entry name" value="recf"/>
    <property type="match status" value="1"/>
</dbReference>
<dbReference type="Proteomes" id="UP000254101">
    <property type="component" value="Unassembled WGS sequence"/>
</dbReference>
<dbReference type="HAMAP" id="MF_00365">
    <property type="entry name" value="RecF"/>
    <property type="match status" value="1"/>
</dbReference>
<comment type="similarity">
    <text evidence="6 7">Belongs to the RecF family.</text>
</comment>
<dbReference type="SUPFAM" id="SSF52540">
    <property type="entry name" value="P-loop containing nucleoside triphosphate hydrolases"/>
    <property type="match status" value="1"/>
</dbReference>
<feature type="domain" description="ATPase AAA-type core" evidence="8">
    <location>
        <begin position="25"/>
        <end position="334"/>
    </location>
</feature>
<evidence type="ECO:0000256" key="6">
    <source>
        <dbReference type="HAMAP-Rule" id="MF_00365"/>
    </source>
</evidence>
<evidence type="ECO:0000256" key="2">
    <source>
        <dbReference type="ARBA" id="ARBA00022705"/>
    </source>
</evidence>
<sequence length="368" mass="39249">MALDRISILNFRNHAETALEAPARFNLLVGANGAGKTNVLEALSLLAPGRGLRRAKLPEMAREGGGGGFTIGARLQPADGAEPVQLGTMVDPANPTRRRVRINSAEASALALSEWLSVRWLTPAMDGLFTDSAGARRRFIDRLVLATTPGHATLANRYETALRNRNRLLADEAAPDPRWLDALEAQLAEHGAVLAANRRVLVEGLNAALLAAADLPFPRPDLALEPTGPEERDALARALRDNRTIDRRAGRTLLGPHRTELAVTLADKGVAAAHASTGEQKAMLIAITLAHGSLVGARDPEGGRAGVLLLDEVAAHLDPDRRAALFDRLAANGEQVWMTGTERAPFEAILPHAALWDVAGGRLRRADG</sequence>